<dbReference type="Pfam" id="PF13808">
    <property type="entry name" value="DDE_Tnp_1_assoc"/>
    <property type="match status" value="1"/>
</dbReference>
<dbReference type="InterPro" id="IPR032806">
    <property type="entry name" value="YbfD_N"/>
</dbReference>
<proteinExistence type="predicted"/>
<dbReference type="Proteomes" id="UP000654947">
    <property type="component" value="Unassembled WGS sequence"/>
</dbReference>
<organism evidence="4 5">
    <name type="scientific">Nocardiopsis kunsanensis</name>
    <dbReference type="NCBI Taxonomy" id="141693"/>
    <lineage>
        <taxon>Bacteria</taxon>
        <taxon>Bacillati</taxon>
        <taxon>Actinomycetota</taxon>
        <taxon>Actinomycetes</taxon>
        <taxon>Streptosporangiales</taxon>
        <taxon>Nocardiopsidaceae</taxon>
        <taxon>Nocardiopsis</taxon>
    </lineage>
</organism>
<evidence type="ECO:0000313" key="4">
    <source>
        <dbReference type="EMBL" id="GHD27629.1"/>
    </source>
</evidence>
<evidence type="ECO:0000256" key="1">
    <source>
        <dbReference type="SAM" id="MobiDB-lite"/>
    </source>
</evidence>
<name>A0A918XE05_9ACTN</name>
<keyword evidence="2" id="KW-1133">Transmembrane helix</keyword>
<dbReference type="EMBL" id="BMXL01000013">
    <property type="protein sequence ID" value="GHD27629.1"/>
    <property type="molecule type" value="Genomic_DNA"/>
</dbReference>
<accession>A0A918XE05</accession>
<sequence>MHPKSAMPASALSAPAEEEAGPRDRRGHRHRLGCIVLICLCAVLAGARSLTTIDPWATNAPQHTLARLGARTTCPELGCAPPPPRRPPSDGC</sequence>
<feature type="domain" description="H repeat-associated protein N-terminal" evidence="3">
    <location>
        <begin position="22"/>
        <end position="75"/>
    </location>
</feature>
<gene>
    <name evidence="4" type="ORF">GCM10007147_26830</name>
</gene>
<reference evidence="4 5" key="1">
    <citation type="journal article" date="2014" name="Int. J. Syst. Evol. Microbiol.">
        <title>Complete genome sequence of Corynebacterium casei LMG S-19264T (=DSM 44701T), isolated from a smear-ripened cheese.</title>
        <authorList>
            <consortium name="US DOE Joint Genome Institute (JGI-PGF)"/>
            <person name="Walter F."/>
            <person name="Albersmeier A."/>
            <person name="Kalinowski J."/>
            <person name="Ruckert C."/>
        </authorList>
    </citation>
    <scope>NUCLEOTIDE SEQUENCE [LARGE SCALE GENOMIC DNA]</scope>
    <source>
        <strain evidence="4 5">KCTC 19473</strain>
    </source>
</reference>
<evidence type="ECO:0000313" key="5">
    <source>
        <dbReference type="Proteomes" id="UP000654947"/>
    </source>
</evidence>
<feature type="transmembrane region" description="Helical" evidence="2">
    <location>
        <begin position="32"/>
        <end position="51"/>
    </location>
</feature>
<evidence type="ECO:0000256" key="2">
    <source>
        <dbReference type="SAM" id="Phobius"/>
    </source>
</evidence>
<feature type="compositionally biased region" description="Low complexity" evidence="1">
    <location>
        <begin position="1"/>
        <end position="15"/>
    </location>
</feature>
<keyword evidence="5" id="KW-1185">Reference proteome</keyword>
<evidence type="ECO:0000259" key="3">
    <source>
        <dbReference type="Pfam" id="PF13808"/>
    </source>
</evidence>
<keyword evidence="2" id="KW-0472">Membrane</keyword>
<keyword evidence="2" id="KW-0812">Transmembrane</keyword>
<feature type="region of interest" description="Disordered" evidence="1">
    <location>
        <begin position="1"/>
        <end position="26"/>
    </location>
</feature>
<dbReference type="RefSeq" id="WP_230480066.1">
    <property type="nucleotide sequence ID" value="NZ_BMXL01000013.1"/>
</dbReference>
<comment type="caution">
    <text evidence="4">The sequence shown here is derived from an EMBL/GenBank/DDBJ whole genome shotgun (WGS) entry which is preliminary data.</text>
</comment>
<dbReference type="AlphaFoldDB" id="A0A918XE05"/>
<protein>
    <recommendedName>
        <fullName evidence="3">H repeat-associated protein N-terminal domain-containing protein</fullName>
    </recommendedName>
</protein>